<proteinExistence type="predicted"/>
<dbReference type="AlphaFoldDB" id="A0A3M7Q2X7"/>
<evidence type="ECO:0000313" key="1">
    <source>
        <dbReference type="EMBL" id="RNA05806.1"/>
    </source>
</evidence>
<keyword evidence="2" id="KW-1185">Reference proteome</keyword>
<name>A0A3M7Q2X7_BRAPC</name>
<protein>
    <submittedName>
        <fullName evidence="1">Uncharacterized protein</fullName>
    </submittedName>
</protein>
<evidence type="ECO:0000313" key="2">
    <source>
        <dbReference type="Proteomes" id="UP000276133"/>
    </source>
</evidence>
<organism evidence="1 2">
    <name type="scientific">Brachionus plicatilis</name>
    <name type="common">Marine rotifer</name>
    <name type="synonym">Brachionus muelleri</name>
    <dbReference type="NCBI Taxonomy" id="10195"/>
    <lineage>
        <taxon>Eukaryota</taxon>
        <taxon>Metazoa</taxon>
        <taxon>Spiralia</taxon>
        <taxon>Gnathifera</taxon>
        <taxon>Rotifera</taxon>
        <taxon>Eurotatoria</taxon>
        <taxon>Monogononta</taxon>
        <taxon>Pseudotrocha</taxon>
        <taxon>Ploima</taxon>
        <taxon>Brachionidae</taxon>
        <taxon>Brachionus</taxon>
    </lineage>
</organism>
<dbReference type="Proteomes" id="UP000276133">
    <property type="component" value="Unassembled WGS sequence"/>
</dbReference>
<dbReference type="EMBL" id="REGN01007599">
    <property type="protein sequence ID" value="RNA05806.1"/>
    <property type="molecule type" value="Genomic_DNA"/>
</dbReference>
<reference evidence="1 2" key="1">
    <citation type="journal article" date="2018" name="Sci. Rep.">
        <title>Genomic signatures of local adaptation to the degree of environmental predictability in rotifers.</title>
        <authorList>
            <person name="Franch-Gras L."/>
            <person name="Hahn C."/>
            <person name="Garcia-Roger E.M."/>
            <person name="Carmona M.J."/>
            <person name="Serra M."/>
            <person name="Gomez A."/>
        </authorList>
    </citation>
    <scope>NUCLEOTIDE SEQUENCE [LARGE SCALE GENOMIC DNA]</scope>
    <source>
        <strain evidence="1">HYR1</strain>
    </source>
</reference>
<accession>A0A3M7Q2X7</accession>
<comment type="caution">
    <text evidence="1">The sequence shown here is derived from an EMBL/GenBank/DDBJ whole genome shotgun (WGS) entry which is preliminary data.</text>
</comment>
<gene>
    <name evidence="1" type="ORF">BpHYR1_046201</name>
</gene>
<sequence>MKLFQNTKQVHKHQNREDLSLNNDTVHSRFYFRVLKFNINFNFKTKISPKNLQVDAFYWDVLTKKII</sequence>